<dbReference type="EMBL" id="JRKL02000356">
    <property type="protein sequence ID" value="KAF3972165.1"/>
    <property type="molecule type" value="Genomic_DNA"/>
</dbReference>
<comment type="caution">
    <text evidence="1">The sequence shown here is derived from an EMBL/GenBank/DDBJ whole genome shotgun (WGS) entry which is preliminary data.</text>
</comment>
<keyword evidence="2" id="KW-1185">Reference proteome</keyword>
<name>A0A8J4RM20_9ROSI</name>
<reference evidence="1" key="1">
    <citation type="submission" date="2020-03" db="EMBL/GenBank/DDBJ databases">
        <title>Castanea mollissima Vanexum genome sequencing.</title>
        <authorList>
            <person name="Staton M."/>
        </authorList>
    </citation>
    <scope>NUCLEOTIDE SEQUENCE</scope>
    <source>
        <tissue evidence="1">Leaf</tissue>
    </source>
</reference>
<organism evidence="1 2">
    <name type="scientific">Castanea mollissima</name>
    <name type="common">Chinese chestnut</name>
    <dbReference type="NCBI Taxonomy" id="60419"/>
    <lineage>
        <taxon>Eukaryota</taxon>
        <taxon>Viridiplantae</taxon>
        <taxon>Streptophyta</taxon>
        <taxon>Embryophyta</taxon>
        <taxon>Tracheophyta</taxon>
        <taxon>Spermatophyta</taxon>
        <taxon>Magnoliopsida</taxon>
        <taxon>eudicotyledons</taxon>
        <taxon>Gunneridae</taxon>
        <taxon>Pentapetalae</taxon>
        <taxon>rosids</taxon>
        <taxon>fabids</taxon>
        <taxon>Fagales</taxon>
        <taxon>Fagaceae</taxon>
        <taxon>Castanea</taxon>
    </lineage>
</organism>
<protein>
    <submittedName>
        <fullName evidence="1">Uncharacterized protein</fullName>
    </submittedName>
</protein>
<proteinExistence type="predicted"/>
<sequence length="147" mass="16384">MSILIPTDLDLDLASVSSSLPISISSPHFPVLAADLASPRRLILHSSPSISPPHALALASSHHQPSDNCLSLGWSGPRSELFVFDESRVPSSYRRISQSQLSQMYPRSQTHFIHSINNNRQLRLRFRFTLVYPLAYSSLSLLDFIAD</sequence>
<evidence type="ECO:0000313" key="2">
    <source>
        <dbReference type="Proteomes" id="UP000737018"/>
    </source>
</evidence>
<dbReference type="AlphaFoldDB" id="A0A8J4RM20"/>
<accession>A0A8J4RM20</accession>
<evidence type="ECO:0000313" key="1">
    <source>
        <dbReference type="EMBL" id="KAF3972165.1"/>
    </source>
</evidence>
<dbReference type="Proteomes" id="UP000737018">
    <property type="component" value="Unassembled WGS sequence"/>
</dbReference>
<gene>
    <name evidence="1" type="ORF">CMV_004292</name>
</gene>